<accession>A0ABR2WW86</accession>
<evidence type="ECO:0000313" key="6">
    <source>
        <dbReference type="EMBL" id="KAK9765794.1"/>
    </source>
</evidence>
<evidence type="ECO:0000256" key="2">
    <source>
        <dbReference type="ARBA" id="ARBA00023125"/>
    </source>
</evidence>
<keyword evidence="6" id="KW-0808">Transferase</keyword>
<evidence type="ECO:0000313" key="7">
    <source>
        <dbReference type="Proteomes" id="UP001479436"/>
    </source>
</evidence>
<reference evidence="6 7" key="1">
    <citation type="submission" date="2023-04" db="EMBL/GenBank/DDBJ databases">
        <title>Genome of Basidiobolus ranarum AG-B5.</title>
        <authorList>
            <person name="Stajich J.E."/>
            <person name="Carter-House D."/>
            <person name="Gryganskyi A."/>
        </authorList>
    </citation>
    <scope>NUCLEOTIDE SEQUENCE [LARGE SCALE GENOMIC DNA]</scope>
    <source>
        <strain evidence="6 7">AG-B5</strain>
    </source>
</reference>
<comment type="similarity">
    <text evidence="4">Belongs to the HSF family.</text>
</comment>
<evidence type="ECO:0000256" key="3">
    <source>
        <dbReference type="ARBA" id="ARBA00023242"/>
    </source>
</evidence>
<dbReference type="PRINTS" id="PR00056">
    <property type="entry name" value="HSFDOMAIN"/>
</dbReference>
<dbReference type="Gene3D" id="1.10.10.10">
    <property type="entry name" value="Winged helix-like DNA-binding domain superfamily/Winged helix DNA-binding domain"/>
    <property type="match status" value="1"/>
</dbReference>
<feature type="domain" description="HSF-type DNA-binding" evidence="5">
    <location>
        <begin position="17"/>
        <end position="120"/>
    </location>
</feature>
<dbReference type="EMBL" id="JASJQH010000224">
    <property type="protein sequence ID" value="KAK9765794.1"/>
    <property type="molecule type" value="Genomic_DNA"/>
</dbReference>
<keyword evidence="6" id="KW-0418">Kinase</keyword>
<dbReference type="InterPro" id="IPR036390">
    <property type="entry name" value="WH_DNA-bd_sf"/>
</dbReference>
<proteinExistence type="inferred from homology"/>
<name>A0ABR2WW86_9FUNG</name>
<comment type="caution">
    <text evidence="6">The sequence shown here is derived from an EMBL/GenBank/DDBJ whole genome shotgun (WGS) entry which is preliminary data.</text>
</comment>
<keyword evidence="3" id="KW-0539">Nucleus</keyword>
<evidence type="ECO:0000259" key="5">
    <source>
        <dbReference type="SMART" id="SM00415"/>
    </source>
</evidence>
<keyword evidence="7" id="KW-1185">Reference proteome</keyword>
<dbReference type="InterPro" id="IPR000232">
    <property type="entry name" value="HSF_DNA-bd"/>
</dbReference>
<sequence>MDDDSSTDSLHDASSQAISLFVSKLYRILESGKYVRFIRWSATGDCFVIQDSGLFATVVLPIYFKTSIFTSFVRQLNKYDFRRISDARRGKASTNHSTSAFAHPNFRQNRPDLLHLITRQIVKPLVSETTINPPNILFSDTVAETPCLETSVEDLSSDNCSLNDYTEEPTTENRLIPQHEFFETSKSQCDFQTRHPEKCQNCEKLTLERGLLEEIAWQLQNTALAKTRNSTVRFIPNLGPDTFSTSRTKFQNSEFLNAHPAILPSCDSSRWPPVTSLLSTESTQVLPSQISAPLQFEDSELSRSSSYLFSGTPLQTSLSDYPQVPPNTSETSPETFYNWWAPTNIDS</sequence>
<dbReference type="PANTHER" id="PTHR10015">
    <property type="entry name" value="HEAT SHOCK TRANSCRIPTION FACTOR"/>
    <property type="match status" value="1"/>
</dbReference>
<dbReference type="Proteomes" id="UP001479436">
    <property type="component" value="Unassembled WGS sequence"/>
</dbReference>
<keyword evidence="2" id="KW-0238">DNA-binding</keyword>
<comment type="subcellular location">
    <subcellularLocation>
        <location evidence="1">Nucleus</location>
    </subcellularLocation>
</comment>
<dbReference type="GO" id="GO:0016301">
    <property type="term" value="F:kinase activity"/>
    <property type="evidence" value="ECO:0007669"/>
    <property type="project" value="UniProtKB-KW"/>
</dbReference>
<dbReference type="SMART" id="SM00415">
    <property type="entry name" value="HSF"/>
    <property type="match status" value="1"/>
</dbReference>
<evidence type="ECO:0000256" key="4">
    <source>
        <dbReference type="RuleBase" id="RU004020"/>
    </source>
</evidence>
<dbReference type="PANTHER" id="PTHR10015:SF206">
    <property type="entry name" value="HSF-TYPE DNA-BINDING DOMAIN-CONTAINING PROTEIN"/>
    <property type="match status" value="1"/>
</dbReference>
<dbReference type="Pfam" id="PF00447">
    <property type="entry name" value="HSF_DNA-bind"/>
    <property type="match status" value="1"/>
</dbReference>
<gene>
    <name evidence="6" type="primary">SKN7_3</name>
    <name evidence="6" type="ORF">K7432_005581</name>
</gene>
<dbReference type="SUPFAM" id="SSF46785">
    <property type="entry name" value="Winged helix' DNA-binding domain"/>
    <property type="match status" value="1"/>
</dbReference>
<organism evidence="6 7">
    <name type="scientific">Basidiobolus ranarum</name>
    <dbReference type="NCBI Taxonomy" id="34480"/>
    <lineage>
        <taxon>Eukaryota</taxon>
        <taxon>Fungi</taxon>
        <taxon>Fungi incertae sedis</taxon>
        <taxon>Zoopagomycota</taxon>
        <taxon>Entomophthoromycotina</taxon>
        <taxon>Basidiobolomycetes</taxon>
        <taxon>Basidiobolales</taxon>
        <taxon>Basidiobolaceae</taxon>
        <taxon>Basidiobolus</taxon>
    </lineage>
</organism>
<evidence type="ECO:0000256" key="1">
    <source>
        <dbReference type="ARBA" id="ARBA00004123"/>
    </source>
</evidence>
<protein>
    <submittedName>
        <fullName evidence="6">Kinase-regulated stress-responsive transcription factor skn7</fullName>
    </submittedName>
</protein>
<dbReference type="InterPro" id="IPR036388">
    <property type="entry name" value="WH-like_DNA-bd_sf"/>
</dbReference>